<name>A0AA37PHE1_9PEZI</name>
<sequence>MKTPPPGHPLRSLRNCVAFSQFGQRDLPSQLSGGDLDGDLYNIIWDKQAMPRWTYRAADYPRVIPKPLGRPVQREDMANWFVDFMKSDVLGLIATRHLILSDQDPNGTLGLDCLKLAGLHSTAVDFSKTGIAVEPSNIPKASRFRPDLYVYPLRSGNNTAYLRTSLAPAPPAQLYDRTQIDFLGEDEAVDEDEDELGPNHKYYPSVKVLGELYRNVNERQIWDEDISRVVSKAGPSVWDQFVGLMQRKIEEYSKGRISWKTKRQEAKSLRDVYEDTVNGFMIQYSDSHMKQLTEVEVFCGSIFNKTGSQTRRQKDNSKKLKQDFDRLADHMTQQMRRRVRNAEGHGTAAYNNVDSTTEKQDVSSTPVDDIDRFLAPNREALEMSYACLMVGLLKNTDVEYEHWTHLESFKVIAASVLLKELTELANRIKGGRLVNPADGGESASGGFVGVSSGPAFSYAYSGYDVDVGQYPNYGYSQYL</sequence>
<dbReference type="EC" id="2.7.7.48" evidence="1"/>
<organism evidence="3 4">
    <name type="scientific">Colletotrichum spaethianum</name>
    <dbReference type="NCBI Taxonomy" id="700344"/>
    <lineage>
        <taxon>Eukaryota</taxon>
        <taxon>Fungi</taxon>
        <taxon>Dikarya</taxon>
        <taxon>Ascomycota</taxon>
        <taxon>Pezizomycotina</taxon>
        <taxon>Sordariomycetes</taxon>
        <taxon>Hypocreomycetidae</taxon>
        <taxon>Glomerellales</taxon>
        <taxon>Glomerellaceae</taxon>
        <taxon>Colletotrichum</taxon>
        <taxon>Colletotrichum spaethianum species complex</taxon>
    </lineage>
</organism>
<dbReference type="InterPro" id="IPR057596">
    <property type="entry name" value="RDRP_core"/>
</dbReference>
<dbReference type="PANTHER" id="PTHR23079:SF17">
    <property type="entry name" value="RNA-DEPENDENT RNA POLYMERASE"/>
    <property type="match status" value="1"/>
</dbReference>
<reference evidence="3 4" key="1">
    <citation type="submission" date="2022-03" db="EMBL/GenBank/DDBJ databases">
        <title>Genome data of Colletotrichum spp.</title>
        <authorList>
            <person name="Utami Y.D."/>
            <person name="Hiruma K."/>
        </authorList>
    </citation>
    <scope>NUCLEOTIDE SEQUENCE [LARGE SCALE GENOMIC DNA]</scope>
    <source>
        <strain evidence="3 4">MAFF 239500</strain>
    </source>
</reference>
<dbReference type="GO" id="GO:0030422">
    <property type="term" value="P:siRNA processing"/>
    <property type="evidence" value="ECO:0007669"/>
    <property type="project" value="TreeGrafter"/>
</dbReference>
<accession>A0AA37PHE1</accession>
<dbReference type="GeneID" id="73333247"/>
<dbReference type="EMBL" id="BQXU01000064">
    <property type="protein sequence ID" value="GKT52264.1"/>
    <property type="molecule type" value="Genomic_DNA"/>
</dbReference>
<keyword evidence="3" id="KW-0695">RNA-directed DNA polymerase</keyword>
<dbReference type="Proteomes" id="UP001055115">
    <property type="component" value="Unassembled WGS sequence"/>
</dbReference>
<keyword evidence="1" id="KW-0696">RNA-directed RNA polymerase</keyword>
<keyword evidence="4" id="KW-1185">Reference proteome</keyword>
<evidence type="ECO:0000313" key="4">
    <source>
        <dbReference type="Proteomes" id="UP001055115"/>
    </source>
</evidence>
<comment type="similarity">
    <text evidence="1">Belongs to the RdRP family.</text>
</comment>
<gene>
    <name evidence="3" type="ORF">ColSpa_12445</name>
</gene>
<keyword evidence="1" id="KW-0694">RNA-binding</keyword>
<comment type="catalytic activity">
    <reaction evidence="1">
        <text>RNA(n) + a ribonucleoside 5'-triphosphate = RNA(n+1) + diphosphate</text>
        <dbReference type="Rhea" id="RHEA:21248"/>
        <dbReference type="Rhea" id="RHEA-COMP:14527"/>
        <dbReference type="Rhea" id="RHEA-COMP:17342"/>
        <dbReference type="ChEBI" id="CHEBI:33019"/>
        <dbReference type="ChEBI" id="CHEBI:61557"/>
        <dbReference type="ChEBI" id="CHEBI:140395"/>
        <dbReference type="EC" id="2.7.7.48"/>
    </reaction>
</comment>
<evidence type="ECO:0000313" key="3">
    <source>
        <dbReference type="EMBL" id="GKT52264.1"/>
    </source>
</evidence>
<dbReference type="GO" id="GO:0003964">
    <property type="term" value="F:RNA-directed DNA polymerase activity"/>
    <property type="evidence" value="ECO:0007669"/>
    <property type="project" value="UniProtKB-KW"/>
</dbReference>
<dbReference type="AlphaFoldDB" id="A0AA37PHE1"/>
<feature type="domain" description="RDRP core" evidence="2">
    <location>
        <begin position="6"/>
        <end position="216"/>
    </location>
</feature>
<comment type="caution">
    <text evidence="3">The sequence shown here is derived from an EMBL/GenBank/DDBJ whole genome shotgun (WGS) entry which is preliminary data.</text>
</comment>
<dbReference type="GO" id="GO:0003968">
    <property type="term" value="F:RNA-directed RNA polymerase activity"/>
    <property type="evidence" value="ECO:0007669"/>
    <property type="project" value="UniProtKB-KW"/>
</dbReference>
<keyword evidence="1" id="KW-0548">Nucleotidyltransferase</keyword>
<dbReference type="GO" id="GO:0031380">
    <property type="term" value="C:nuclear RNA-directed RNA polymerase complex"/>
    <property type="evidence" value="ECO:0007669"/>
    <property type="project" value="TreeGrafter"/>
</dbReference>
<evidence type="ECO:0000256" key="1">
    <source>
        <dbReference type="RuleBase" id="RU363098"/>
    </source>
</evidence>
<proteinExistence type="inferred from homology"/>
<protein>
    <recommendedName>
        <fullName evidence="1">RNA-dependent RNA polymerase</fullName>
        <ecNumber evidence="1">2.7.7.48</ecNumber>
    </recommendedName>
</protein>
<dbReference type="PANTHER" id="PTHR23079">
    <property type="entry name" value="RNA-DEPENDENT RNA POLYMERASE"/>
    <property type="match status" value="1"/>
</dbReference>
<dbReference type="Pfam" id="PF05183">
    <property type="entry name" value="RdRP"/>
    <property type="match status" value="1"/>
</dbReference>
<dbReference type="InterPro" id="IPR007855">
    <property type="entry name" value="RDRP"/>
</dbReference>
<dbReference type="GO" id="GO:0003723">
    <property type="term" value="F:RNA binding"/>
    <property type="evidence" value="ECO:0007669"/>
    <property type="project" value="UniProtKB-KW"/>
</dbReference>
<evidence type="ECO:0000259" key="2">
    <source>
        <dbReference type="Pfam" id="PF05183"/>
    </source>
</evidence>
<keyword evidence="1" id="KW-0808">Transferase</keyword>
<dbReference type="RefSeq" id="XP_049134614.1">
    <property type="nucleotide sequence ID" value="XM_049278657.1"/>
</dbReference>